<dbReference type="Proteomes" id="UP000189177">
    <property type="component" value="Unassembled WGS sequence"/>
</dbReference>
<evidence type="ECO:0000256" key="5">
    <source>
        <dbReference type="SAM" id="MobiDB-lite"/>
    </source>
</evidence>
<comment type="caution">
    <text evidence="7">The sequence shown here is derived from an EMBL/GenBank/DDBJ whole genome shotgun (WGS) entry which is preliminary data.</text>
</comment>
<dbReference type="Pfam" id="PF00850">
    <property type="entry name" value="Hist_deacetyl"/>
    <property type="match status" value="1"/>
</dbReference>
<evidence type="ECO:0000256" key="1">
    <source>
        <dbReference type="ARBA" id="ARBA00005101"/>
    </source>
</evidence>
<dbReference type="EMBL" id="MUZR01000066">
    <property type="protein sequence ID" value="OOC09054.1"/>
    <property type="molecule type" value="Genomic_DNA"/>
</dbReference>
<keyword evidence="4" id="KW-0006">Acetoin catabolism</keyword>
<dbReference type="STRING" id="252474.B1A74_13035"/>
<comment type="similarity">
    <text evidence="2">Belongs to the histone deacetylase family.</text>
</comment>
<dbReference type="InterPro" id="IPR023801">
    <property type="entry name" value="His_deacetylse_dom"/>
</dbReference>
<dbReference type="GO" id="GO:0004407">
    <property type="term" value="F:histone deacetylase activity"/>
    <property type="evidence" value="ECO:0007669"/>
    <property type="project" value="TreeGrafter"/>
</dbReference>
<feature type="region of interest" description="Disordered" evidence="5">
    <location>
        <begin position="1"/>
        <end position="21"/>
    </location>
</feature>
<keyword evidence="8" id="KW-1185">Reference proteome</keyword>
<comment type="pathway">
    <text evidence="1">Ketone degradation; acetoin degradation.</text>
</comment>
<sequence length="405" mass="44634">MSATPETAPVTAPDAESGPARRHATLLHAPRYRGHSYGDNHPLGIPRVSLTIDLIEAYDAVTPGEMAVTRKAMPAELEWLHTRDYVTAMQRAEALGKVFQRYRDRHNIGNFENPFFAGFFSTPATATYGSIQGAEVVLEGGMAFNPAGGMHHAAPDQARGFCYFNDCALGIMRLRQSGARVLYLDIDAHHGDGVEAAFADDPDVLTVSLHMDTEYGYPFQGGRIEDTGQLGNAVNLPLPKETNDTEFRSAFSRIWEAARTRWQPDYVVVQAGTDALLPDPLGKFGISTQCFLACIDDVIETSPRHADGTPKLLVLGGGGYHPLALARCWTGVWAQLTGRDLPALLPEAGQVLLREVDWDMDEEEEWYDNLFVSRLDADRSGPVRAELEQRLERLFCTHPLLRSPG</sequence>
<dbReference type="GO" id="GO:0040029">
    <property type="term" value="P:epigenetic regulation of gene expression"/>
    <property type="evidence" value="ECO:0007669"/>
    <property type="project" value="TreeGrafter"/>
</dbReference>
<proteinExistence type="inferred from homology"/>
<dbReference type="SUPFAM" id="SSF52768">
    <property type="entry name" value="Arginase/deacetylase"/>
    <property type="match status" value="1"/>
</dbReference>
<dbReference type="GO" id="GO:0045150">
    <property type="term" value="P:acetoin catabolic process"/>
    <property type="evidence" value="ECO:0007669"/>
    <property type="project" value="UniProtKB-UniPathway"/>
</dbReference>
<protein>
    <recommendedName>
        <fullName evidence="3">Acetoin utilization protein AcuC</fullName>
    </recommendedName>
</protein>
<dbReference type="OrthoDB" id="9808367at2"/>
<evidence type="ECO:0000313" key="7">
    <source>
        <dbReference type="EMBL" id="OOC09054.1"/>
    </source>
</evidence>
<evidence type="ECO:0000256" key="2">
    <source>
        <dbReference type="ARBA" id="ARBA00005947"/>
    </source>
</evidence>
<gene>
    <name evidence="7" type="ORF">B1A74_13035</name>
</gene>
<dbReference type="UniPathway" id="UPA00040"/>
<dbReference type="InterPro" id="IPR023696">
    <property type="entry name" value="Ureohydrolase_dom_sf"/>
</dbReference>
<name>A0A1V2ZVB4_9GAMM</name>
<dbReference type="PANTHER" id="PTHR10625">
    <property type="entry name" value="HISTONE DEACETYLASE HDAC1-RELATED"/>
    <property type="match status" value="1"/>
</dbReference>
<dbReference type="InterPro" id="IPR003085">
    <property type="entry name" value="AcuC"/>
</dbReference>
<evidence type="ECO:0000259" key="6">
    <source>
        <dbReference type="Pfam" id="PF00850"/>
    </source>
</evidence>
<dbReference type="InterPro" id="IPR000286">
    <property type="entry name" value="HDACs"/>
</dbReference>
<evidence type="ECO:0000256" key="3">
    <source>
        <dbReference type="ARBA" id="ARBA00020218"/>
    </source>
</evidence>
<dbReference type="RefSeq" id="WP_077244880.1">
    <property type="nucleotide sequence ID" value="NZ_MUZR01000066.1"/>
</dbReference>
<dbReference type="AlphaFoldDB" id="A0A1V2ZVB4"/>
<reference evidence="7 8" key="1">
    <citation type="submission" date="2017-02" db="EMBL/GenBank/DDBJ databases">
        <title>Genomic diversity within the haloalkaliphilic genus Thioalkalivibrio.</title>
        <authorList>
            <person name="Ahn A.-C."/>
            <person name="Meier-Kolthoff J."/>
            <person name="Overmars L."/>
            <person name="Richter M."/>
            <person name="Woyke T."/>
            <person name="Sorokin D.Y."/>
            <person name="Muyzer G."/>
        </authorList>
    </citation>
    <scope>NUCLEOTIDE SEQUENCE [LARGE SCALE GENOMIC DNA]</scope>
    <source>
        <strain evidence="7 8">HL17</strain>
    </source>
</reference>
<dbReference type="PANTHER" id="PTHR10625:SF10">
    <property type="entry name" value="HISTONE DEACETYLASE HDAC1"/>
    <property type="match status" value="1"/>
</dbReference>
<accession>A0A1V2ZVB4</accession>
<evidence type="ECO:0000256" key="4">
    <source>
        <dbReference type="ARBA" id="ARBA00022627"/>
    </source>
</evidence>
<dbReference type="CDD" id="cd09994">
    <property type="entry name" value="HDAC_AcuC_like"/>
    <property type="match status" value="1"/>
</dbReference>
<organism evidence="7 8">
    <name type="scientific">Thioalkalivibrio halophilus</name>
    <dbReference type="NCBI Taxonomy" id="252474"/>
    <lineage>
        <taxon>Bacteria</taxon>
        <taxon>Pseudomonadati</taxon>
        <taxon>Pseudomonadota</taxon>
        <taxon>Gammaproteobacteria</taxon>
        <taxon>Chromatiales</taxon>
        <taxon>Ectothiorhodospiraceae</taxon>
        <taxon>Thioalkalivibrio</taxon>
    </lineage>
</organism>
<dbReference type="Gene3D" id="3.40.800.20">
    <property type="entry name" value="Histone deacetylase domain"/>
    <property type="match status" value="1"/>
</dbReference>
<dbReference type="PRINTS" id="PR01270">
    <property type="entry name" value="HDASUPER"/>
</dbReference>
<evidence type="ECO:0000313" key="8">
    <source>
        <dbReference type="Proteomes" id="UP000189177"/>
    </source>
</evidence>
<feature type="domain" description="Histone deacetylase" evidence="6">
    <location>
        <begin position="41"/>
        <end position="336"/>
    </location>
</feature>
<dbReference type="InterPro" id="IPR037138">
    <property type="entry name" value="His_deacetylse_dom_sf"/>
</dbReference>